<evidence type="ECO:0000313" key="2">
    <source>
        <dbReference type="EMBL" id="ACF98100.1"/>
    </source>
</evidence>
<feature type="compositionally biased region" description="Polar residues" evidence="1">
    <location>
        <begin position="176"/>
        <end position="185"/>
    </location>
</feature>
<dbReference type="SUPFAM" id="SSF160387">
    <property type="entry name" value="NosL/MerB-like"/>
    <property type="match status" value="1"/>
</dbReference>
<dbReference type="AlphaFoldDB" id="B8R8U4"/>
<dbReference type="PANTHER" id="PTHR41247">
    <property type="entry name" value="HTH-TYPE TRANSCRIPTIONAL REPRESSOR YCNK"/>
    <property type="match status" value="1"/>
</dbReference>
<proteinExistence type="predicted"/>
<dbReference type="Pfam" id="PF05573">
    <property type="entry name" value="NosL"/>
    <property type="match status" value="1"/>
</dbReference>
<dbReference type="EMBL" id="EU910854">
    <property type="protein sequence ID" value="ACF98100.1"/>
    <property type="molecule type" value="Genomic_DNA"/>
</dbReference>
<reference evidence="2" key="1">
    <citation type="journal article" date="2009" name="Appl. Environ. Microbiol.">
        <title>Characterization of denitrification gene clusters of soil bacteria via a metagenomic approach.</title>
        <authorList>
            <person name="Demaneche S."/>
            <person name="Philippot L."/>
            <person name="David M.M."/>
            <person name="Navarro E."/>
            <person name="Vogel T.M."/>
            <person name="Simonet P."/>
        </authorList>
    </citation>
    <scope>NUCLEOTIDE SEQUENCE</scope>
</reference>
<dbReference type="PANTHER" id="PTHR41247:SF1">
    <property type="entry name" value="HTH-TYPE TRANSCRIPTIONAL REPRESSOR YCNK"/>
    <property type="match status" value="1"/>
</dbReference>
<organism evidence="2">
    <name type="scientific">uncultured bacterium 1042</name>
    <dbReference type="NCBI Taxonomy" id="548897"/>
    <lineage>
        <taxon>Bacteria</taxon>
        <taxon>environmental samples</taxon>
    </lineage>
</organism>
<evidence type="ECO:0000256" key="1">
    <source>
        <dbReference type="SAM" id="MobiDB-lite"/>
    </source>
</evidence>
<dbReference type="InterPro" id="IPR008719">
    <property type="entry name" value="N2O_reductase_NosL"/>
</dbReference>
<dbReference type="Gene3D" id="3.30.70.2060">
    <property type="match status" value="1"/>
</dbReference>
<protein>
    <submittedName>
        <fullName evidence="2">Putative NosL protein</fullName>
    </submittedName>
</protein>
<dbReference type="PROSITE" id="PS51257">
    <property type="entry name" value="PROKAR_LIPOPROTEIN"/>
    <property type="match status" value="1"/>
</dbReference>
<accession>B8R8U4</accession>
<dbReference type="Gene3D" id="3.30.70.2050">
    <property type="match status" value="1"/>
</dbReference>
<sequence length="185" mass="19343">MRRPLLAAALTALLGLSGCGDEGQAPPPKPYAMTESAIGHYCGMNVLEHPGPKGQISLASNPEPIWFSSARDAVAFTMLPEEPKDVAAIFVSDMAKAASWESPGEENWVDAKQAFYVIGSAMRGGMGAEETVPFSDQASARKFAEENGGKIVGFADIPRDYVLGAATGGSEPNGESVPNTDGTTH</sequence>
<name>B8R8U4_9BACT</name>
<feature type="region of interest" description="Disordered" evidence="1">
    <location>
        <begin position="165"/>
        <end position="185"/>
    </location>
</feature>